<comment type="caution">
    <text evidence="2">The sequence shown here is derived from an EMBL/GenBank/DDBJ whole genome shotgun (WGS) entry which is preliminary data.</text>
</comment>
<proteinExistence type="predicted"/>
<dbReference type="Pfam" id="PF14534">
    <property type="entry name" value="DUF4440"/>
    <property type="match status" value="1"/>
</dbReference>
<dbReference type="SUPFAM" id="SSF54427">
    <property type="entry name" value="NTF2-like"/>
    <property type="match status" value="1"/>
</dbReference>
<dbReference type="InterPro" id="IPR027843">
    <property type="entry name" value="DUF4440"/>
</dbReference>
<dbReference type="AlphaFoldDB" id="A0A918I958"/>
<dbReference type="RefSeq" id="WP_191873292.1">
    <property type="nucleotide sequence ID" value="NZ_BMTD01000004.1"/>
</dbReference>
<name>A0A918I958_9ACTN</name>
<dbReference type="EMBL" id="BMTD01000004">
    <property type="protein sequence ID" value="GGU89279.1"/>
    <property type="molecule type" value="Genomic_DNA"/>
</dbReference>
<reference evidence="2" key="1">
    <citation type="journal article" date="2014" name="Int. J. Syst. Evol. Microbiol.">
        <title>Complete genome sequence of Corynebacterium casei LMG S-19264T (=DSM 44701T), isolated from a smear-ripened cheese.</title>
        <authorList>
            <consortium name="US DOE Joint Genome Institute (JGI-PGF)"/>
            <person name="Walter F."/>
            <person name="Albersmeier A."/>
            <person name="Kalinowski J."/>
            <person name="Ruckert C."/>
        </authorList>
    </citation>
    <scope>NUCLEOTIDE SEQUENCE</scope>
    <source>
        <strain evidence="2">JCM 4369</strain>
    </source>
</reference>
<dbReference type="Proteomes" id="UP000618795">
    <property type="component" value="Unassembled WGS sequence"/>
</dbReference>
<evidence type="ECO:0000313" key="3">
    <source>
        <dbReference type="Proteomes" id="UP000618795"/>
    </source>
</evidence>
<accession>A0A918I958</accession>
<dbReference type="Gene3D" id="3.10.450.50">
    <property type="match status" value="1"/>
</dbReference>
<protein>
    <recommendedName>
        <fullName evidence="1">DUF4440 domain-containing protein</fullName>
    </recommendedName>
</protein>
<feature type="domain" description="DUF4440" evidence="1">
    <location>
        <begin position="13"/>
        <end position="122"/>
    </location>
</feature>
<organism evidence="2 3">
    <name type="scientific">Streptomyces filipinensis</name>
    <dbReference type="NCBI Taxonomy" id="66887"/>
    <lineage>
        <taxon>Bacteria</taxon>
        <taxon>Bacillati</taxon>
        <taxon>Actinomycetota</taxon>
        <taxon>Actinomycetes</taxon>
        <taxon>Kitasatosporales</taxon>
        <taxon>Streptomycetaceae</taxon>
        <taxon>Streptomyces</taxon>
    </lineage>
</organism>
<gene>
    <name evidence="2" type="ORF">GCM10010260_24160</name>
</gene>
<reference evidence="2" key="2">
    <citation type="submission" date="2020-09" db="EMBL/GenBank/DDBJ databases">
        <authorList>
            <person name="Sun Q."/>
            <person name="Ohkuma M."/>
        </authorList>
    </citation>
    <scope>NUCLEOTIDE SEQUENCE</scope>
    <source>
        <strain evidence="2">JCM 4369</strain>
    </source>
</reference>
<keyword evidence="3" id="KW-1185">Reference proteome</keyword>
<evidence type="ECO:0000259" key="1">
    <source>
        <dbReference type="Pfam" id="PF14534"/>
    </source>
</evidence>
<dbReference type="InterPro" id="IPR011944">
    <property type="entry name" value="Steroid_delta5-4_isomerase"/>
</dbReference>
<sequence length="151" mass="17110">MPNPATPEVTAVTAVLDELVAAWERQDADAYGELFTEDATYITYVGTFYQGRRDIVDSHRALFTSFLKGTKLADEVLDIRFHGPDVALVNGRGDTYKTKRPRTLSKIQTYTLVRQPDGTWRIAAFHNTKRKPLMESVSYRFNPDLVPAAER</sequence>
<dbReference type="NCBIfam" id="TIGR02246">
    <property type="entry name" value="SgcJ/EcaC family oxidoreductase"/>
    <property type="match status" value="1"/>
</dbReference>
<dbReference type="InterPro" id="IPR032710">
    <property type="entry name" value="NTF2-like_dom_sf"/>
</dbReference>
<evidence type="ECO:0000313" key="2">
    <source>
        <dbReference type="EMBL" id="GGU89279.1"/>
    </source>
</evidence>